<reference evidence="3 4" key="1">
    <citation type="submission" date="2018-11" db="EMBL/GenBank/DDBJ databases">
        <title>The genome draft of YIM 96095.</title>
        <authorList>
            <person name="Tang S.-K."/>
            <person name="Chunyu W.-X."/>
            <person name="Feng Y.-Z."/>
        </authorList>
    </citation>
    <scope>NUCLEOTIDE SEQUENCE [LARGE SCALE GENOMIC DNA]</scope>
    <source>
        <strain evidence="3 4">YIM 96095</strain>
    </source>
</reference>
<dbReference type="PROSITE" id="PS51257">
    <property type="entry name" value="PROKAR_LIPOPROTEIN"/>
    <property type="match status" value="1"/>
</dbReference>
<evidence type="ECO:0000313" key="4">
    <source>
        <dbReference type="Proteomes" id="UP000269198"/>
    </source>
</evidence>
<feature type="compositionally biased region" description="Acidic residues" evidence="1">
    <location>
        <begin position="25"/>
        <end position="44"/>
    </location>
</feature>
<feature type="signal peptide" evidence="2">
    <location>
        <begin position="1"/>
        <end position="21"/>
    </location>
</feature>
<evidence type="ECO:0008006" key="5">
    <source>
        <dbReference type="Google" id="ProtNLM"/>
    </source>
</evidence>
<feature type="chain" id="PRO_5038400800" description="DUF4878 domain-containing protein" evidence="2">
    <location>
        <begin position="22"/>
        <end position="180"/>
    </location>
</feature>
<dbReference type="Gene3D" id="3.10.450.50">
    <property type="match status" value="1"/>
</dbReference>
<dbReference type="AlphaFoldDB" id="A0A3N0E4C7"/>
<sequence>MRRLPLTPYALALLLTLTACGGSDGTDEEPEQESAESSAEEDGQDQGAPPDGGSEGATQARAAAEDFLEALRDGDGETGCALIAEEAHASVALTATAPGTVAESCEPAFPTYAEGFNGADVAEIDEVEMGTDDSGETPIATVTLEYTAEVDGETADDLLFWLMDDGEWRIRTVPFGGLSG</sequence>
<accession>A0A3N0E4C7</accession>
<evidence type="ECO:0000256" key="1">
    <source>
        <dbReference type="SAM" id="MobiDB-lite"/>
    </source>
</evidence>
<organism evidence="3 4">
    <name type="scientific">Halostreptopolyspora alba</name>
    <dbReference type="NCBI Taxonomy" id="2487137"/>
    <lineage>
        <taxon>Bacteria</taxon>
        <taxon>Bacillati</taxon>
        <taxon>Actinomycetota</taxon>
        <taxon>Actinomycetes</taxon>
        <taxon>Streptosporangiales</taxon>
        <taxon>Nocardiopsidaceae</taxon>
        <taxon>Halostreptopolyspora</taxon>
    </lineage>
</organism>
<keyword evidence="4" id="KW-1185">Reference proteome</keyword>
<dbReference type="SUPFAM" id="SSF54427">
    <property type="entry name" value="NTF2-like"/>
    <property type="match status" value="1"/>
</dbReference>
<evidence type="ECO:0000256" key="2">
    <source>
        <dbReference type="SAM" id="SignalP"/>
    </source>
</evidence>
<keyword evidence="2" id="KW-0732">Signal</keyword>
<name>A0A3N0E4C7_9ACTN</name>
<protein>
    <recommendedName>
        <fullName evidence="5">DUF4878 domain-containing protein</fullName>
    </recommendedName>
</protein>
<comment type="caution">
    <text evidence="3">The sequence shown here is derived from an EMBL/GenBank/DDBJ whole genome shotgun (WGS) entry which is preliminary data.</text>
</comment>
<dbReference type="InterPro" id="IPR032710">
    <property type="entry name" value="NTF2-like_dom_sf"/>
</dbReference>
<gene>
    <name evidence="3" type="ORF">EFW17_18480</name>
</gene>
<proteinExistence type="predicted"/>
<evidence type="ECO:0000313" key="3">
    <source>
        <dbReference type="EMBL" id="RNL82675.1"/>
    </source>
</evidence>
<dbReference type="Proteomes" id="UP000269198">
    <property type="component" value="Unassembled WGS sequence"/>
</dbReference>
<dbReference type="EMBL" id="RJMB01000021">
    <property type="protein sequence ID" value="RNL82675.1"/>
    <property type="molecule type" value="Genomic_DNA"/>
</dbReference>
<feature type="region of interest" description="Disordered" evidence="1">
    <location>
        <begin position="21"/>
        <end position="63"/>
    </location>
</feature>
<dbReference type="RefSeq" id="WP_123202670.1">
    <property type="nucleotide sequence ID" value="NZ_RJMB01000021.1"/>
</dbReference>